<dbReference type="Proteomes" id="UP000053268">
    <property type="component" value="Unassembled WGS sequence"/>
</dbReference>
<evidence type="ECO:0000313" key="1">
    <source>
        <dbReference type="EMBL" id="KPI98710.1"/>
    </source>
</evidence>
<dbReference type="EMBL" id="KQ459583">
    <property type="protein sequence ID" value="KPI98710.1"/>
    <property type="molecule type" value="Genomic_DNA"/>
</dbReference>
<dbReference type="AlphaFoldDB" id="A0A194Q5N7"/>
<reference evidence="1 2" key="1">
    <citation type="journal article" date="2015" name="Nat. Commun.">
        <title>Outbred genome sequencing and CRISPR/Cas9 gene editing in butterflies.</title>
        <authorList>
            <person name="Li X."/>
            <person name="Fan D."/>
            <person name="Zhang W."/>
            <person name="Liu G."/>
            <person name="Zhang L."/>
            <person name="Zhao L."/>
            <person name="Fang X."/>
            <person name="Chen L."/>
            <person name="Dong Y."/>
            <person name="Chen Y."/>
            <person name="Ding Y."/>
            <person name="Zhao R."/>
            <person name="Feng M."/>
            <person name="Zhu Y."/>
            <person name="Feng Y."/>
            <person name="Jiang X."/>
            <person name="Zhu D."/>
            <person name="Xiang H."/>
            <person name="Feng X."/>
            <person name="Li S."/>
            <person name="Wang J."/>
            <person name="Zhang G."/>
            <person name="Kronforst M.R."/>
            <person name="Wang W."/>
        </authorList>
    </citation>
    <scope>NUCLEOTIDE SEQUENCE [LARGE SCALE GENOMIC DNA]</scope>
    <source>
        <strain evidence="1">Ya'a_city_454_Px</strain>
        <tissue evidence="1">Whole body</tissue>
    </source>
</reference>
<sequence>MAHPIFAGNLANELEWQASTAHAINSQLAISRLSVEMLPDYIAMNIQDRNNAKDSLEASGKNLATIPWSIRDETSRSVV</sequence>
<accession>A0A194Q5N7</accession>
<keyword evidence="2" id="KW-1185">Reference proteome</keyword>
<gene>
    <name evidence="1" type="ORF">RR46_04683</name>
</gene>
<proteinExistence type="predicted"/>
<organism evidence="1 2">
    <name type="scientific">Papilio xuthus</name>
    <name type="common">Asian swallowtail butterfly</name>
    <dbReference type="NCBI Taxonomy" id="66420"/>
    <lineage>
        <taxon>Eukaryota</taxon>
        <taxon>Metazoa</taxon>
        <taxon>Ecdysozoa</taxon>
        <taxon>Arthropoda</taxon>
        <taxon>Hexapoda</taxon>
        <taxon>Insecta</taxon>
        <taxon>Pterygota</taxon>
        <taxon>Neoptera</taxon>
        <taxon>Endopterygota</taxon>
        <taxon>Lepidoptera</taxon>
        <taxon>Glossata</taxon>
        <taxon>Ditrysia</taxon>
        <taxon>Papilionoidea</taxon>
        <taxon>Papilionidae</taxon>
        <taxon>Papilioninae</taxon>
        <taxon>Papilio</taxon>
    </lineage>
</organism>
<evidence type="ECO:0000313" key="2">
    <source>
        <dbReference type="Proteomes" id="UP000053268"/>
    </source>
</evidence>
<protein>
    <submittedName>
        <fullName evidence="1">Uncharacterized protein</fullName>
    </submittedName>
</protein>
<name>A0A194Q5N7_PAPXU</name>